<dbReference type="Pfam" id="PF00005">
    <property type="entry name" value="ABC_tran"/>
    <property type="match status" value="2"/>
</dbReference>
<feature type="domain" description="ABC transporter" evidence="3">
    <location>
        <begin position="325"/>
        <end position="554"/>
    </location>
</feature>
<dbReference type="SMART" id="SM00382">
    <property type="entry name" value="AAA"/>
    <property type="match status" value="2"/>
</dbReference>
<dbReference type="InterPro" id="IPR017871">
    <property type="entry name" value="ABC_transporter-like_CS"/>
</dbReference>
<protein>
    <submittedName>
        <fullName evidence="4">ABC transporter ATP-binding protein</fullName>
    </submittedName>
</protein>
<organism evidence="4 5">
    <name type="scientific">Sulfurimonas marina</name>
    <dbReference type="NCBI Taxonomy" id="2590551"/>
    <lineage>
        <taxon>Bacteria</taxon>
        <taxon>Pseudomonadati</taxon>
        <taxon>Campylobacterota</taxon>
        <taxon>Epsilonproteobacteria</taxon>
        <taxon>Campylobacterales</taxon>
        <taxon>Sulfurimonadaceae</taxon>
        <taxon>Sulfurimonas</taxon>
    </lineage>
</organism>
<dbReference type="InterPro" id="IPR003439">
    <property type="entry name" value="ABC_transporter-like_ATP-bd"/>
</dbReference>
<dbReference type="KEGG" id="smax:FJR03_08790"/>
<keyword evidence="2 4" id="KW-0067">ATP-binding</keyword>
<dbReference type="GO" id="GO:0016887">
    <property type="term" value="F:ATP hydrolysis activity"/>
    <property type="evidence" value="ECO:0007669"/>
    <property type="project" value="InterPro"/>
</dbReference>
<evidence type="ECO:0000313" key="4">
    <source>
        <dbReference type="EMBL" id="QOP41823.1"/>
    </source>
</evidence>
<dbReference type="PANTHER" id="PTHR43038">
    <property type="entry name" value="ATP-BINDING CASSETTE, SUB-FAMILY H, MEMBER 1"/>
    <property type="match status" value="1"/>
</dbReference>
<dbReference type="PANTHER" id="PTHR43038:SF3">
    <property type="entry name" value="ABC TRANSPORTER G FAMILY MEMBER 20 ISOFORM X1"/>
    <property type="match status" value="1"/>
</dbReference>
<evidence type="ECO:0000256" key="1">
    <source>
        <dbReference type="ARBA" id="ARBA00022741"/>
    </source>
</evidence>
<accession>A0A7M1AWH9</accession>
<proteinExistence type="predicted"/>
<dbReference type="InterPro" id="IPR003593">
    <property type="entry name" value="AAA+_ATPase"/>
</dbReference>
<dbReference type="CDD" id="cd03230">
    <property type="entry name" value="ABC_DR_subfamily_A"/>
    <property type="match status" value="1"/>
</dbReference>
<reference evidence="4 5" key="1">
    <citation type="submission" date="2019-06" db="EMBL/GenBank/DDBJ databases">
        <title>Sulfurimonas gotlandica sp. nov., a chemoautotrophic and psychrotolerant epsilonproteobacterium isolated from a pelagic redoxcline, and an emended description of the genus Sulfurimonas.</title>
        <authorList>
            <person name="Wang S."/>
            <person name="Jiang L."/>
            <person name="Shao Z."/>
        </authorList>
    </citation>
    <scope>NUCLEOTIDE SEQUENCE [LARGE SCALE GENOMIC DNA]</scope>
    <source>
        <strain evidence="4 5">B2</strain>
    </source>
</reference>
<dbReference type="Gene3D" id="3.40.50.300">
    <property type="entry name" value="P-loop containing nucleotide triphosphate hydrolases"/>
    <property type="match status" value="2"/>
</dbReference>
<dbReference type="PROSITE" id="PS50893">
    <property type="entry name" value="ABC_TRANSPORTER_2"/>
    <property type="match status" value="2"/>
</dbReference>
<evidence type="ECO:0000313" key="5">
    <source>
        <dbReference type="Proteomes" id="UP000593910"/>
    </source>
</evidence>
<feature type="domain" description="ABC transporter" evidence="3">
    <location>
        <begin position="4"/>
        <end position="233"/>
    </location>
</feature>
<dbReference type="Proteomes" id="UP000593910">
    <property type="component" value="Chromosome"/>
</dbReference>
<name>A0A7M1AWH9_9BACT</name>
<evidence type="ECO:0000256" key="2">
    <source>
        <dbReference type="ARBA" id="ARBA00022840"/>
    </source>
</evidence>
<gene>
    <name evidence="4" type="ORF">FJR03_08790</name>
</gene>
<dbReference type="GO" id="GO:0005524">
    <property type="term" value="F:ATP binding"/>
    <property type="evidence" value="ECO:0007669"/>
    <property type="project" value="UniProtKB-KW"/>
</dbReference>
<dbReference type="AlphaFoldDB" id="A0A7M1AWH9"/>
<dbReference type="InterPro" id="IPR027417">
    <property type="entry name" value="P-loop_NTPase"/>
</dbReference>
<sequence>MKLVTAQNLSKTFQVQDTPALKELSFSIESGKITGVVGPDGAGKSTLIRLIAGLLEFSEGSLEVLGTSLPSAKDDFLEDIGYMPQRFGLYEELSIDENLSLYANLQDIPSQKERIEELLEFTELKPFRSRKAGDLSGGMKQKLGLACALIKKPKLLLLDEPSVGVDPISRRALWKLVQTLLDDEVAVLWSTSYLDEADQCDEIILLSEGSMLYHGTPELMKKPIENEVYLVENISIEKRSLLSKLLESPSVMDAVLVGESIRVNLMPDTPFPHSYLQQADLKATAKITEPTFEDAFIKMLGVKTIATSLLAGQMQQKQSTDAKLIEAKNLTKKFGDFTATDDIDFSIGAGEIFGFLGPNGAGKSTTFKMLCGLLTPTKGTAAVMGENLYLTNTNAREQIGYMAQKFSLYQTLSVKDNLEFFAGVYGLSRSERKKKIDAIVETFDFTPHLNTKTELLPLGLKQRLALSCALMHEPSVLFLDEPTSGVDPITRKEFWTHINGLIKKGISVMVTTHFMDEAQYCDRIMLIYKGKAIAVGTPDELKYQVSENATMEEAFIELIERYETREVV</sequence>
<dbReference type="PROSITE" id="PS00211">
    <property type="entry name" value="ABC_TRANSPORTER_1"/>
    <property type="match status" value="1"/>
</dbReference>
<keyword evidence="5" id="KW-1185">Reference proteome</keyword>
<dbReference type="SUPFAM" id="SSF52540">
    <property type="entry name" value="P-loop containing nucleoside triphosphate hydrolases"/>
    <property type="match status" value="2"/>
</dbReference>
<keyword evidence="1" id="KW-0547">Nucleotide-binding</keyword>
<dbReference type="EMBL" id="CP041165">
    <property type="protein sequence ID" value="QOP41823.1"/>
    <property type="molecule type" value="Genomic_DNA"/>
</dbReference>
<dbReference type="RefSeq" id="WP_193113144.1">
    <property type="nucleotide sequence ID" value="NZ_CP041165.1"/>
</dbReference>
<evidence type="ECO:0000259" key="3">
    <source>
        <dbReference type="PROSITE" id="PS50893"/>
    </source>
</evidence>